<evidence type="ECO:0000256" key="1">
    <source>
        <dbReference type="ARBA" id="ARBA00013260"/>
    </source>
</evidence>
<dbReference type="GO" id="GO:0072344">
    <property type="term" value="P:rescue of stalled ribosome"/>
    <property type="evidence" value="ECO:0007669"/>
    <property type="project" value="UniProtKB-UniRule"/>
</dbReference>
<comment type="subcellular location">
    <subcellularLocation>
        <location evidence="8">Cytoplasm</location>
    </subcellularLocation>
</comment>
<keyword evidence="12" id="KW-1185">Reference proteome</keyword>
<dbReference type="Proteomes" id="UP000306409">
    <property type="component" value="Chromosome"/>
</dbReference>
<dbReference type="Pfam" id="PF01195">
    <property type="entry name" value="Pept_tRNA_hydro"/>
    <property type="match status" value="1"/>
</dbReference>
<dbReference type="HAMAP" id="MF_00083">
    <property type="entry name" value="Pept_tRNA_hydro_bact"/>
    <property type="match status" value="1"/>
</dbReference>
<evidence type="ECO:0000256" key="4">
    <source>
        <dbReference type="ARBA" id="ARBA00022884"/>
    </source>
</evidence>
<dbReference type="GO" id="GO:0000049">
    <property type="term" value="F:tRNA binding"/>
    <property type="evidence" value="ECO:0007669"/>
    <property type="project" value="UniProtKB-UniRule"/>
</dbReference>
<dbReference type="NCBIfam" id="TIGR00447">
    <property type="entry name" value="pth"/>
    <property type="match status" value="1"/>
</dbReference>
<comment type="function">
    <text evidence="8">Catalyzes the release of premature peptidyl moieties from peptidyl-tRNA molecules trapped in stalled 50S ribosomal subunits, and thus maintains levels of free tRNAs and 50S ribosomes.</text>
</comment>
<keyword evidence="2 8" id="KW-0820">tRNA-binding</keyword>
<accession>A0A7H1VTK7</accession>
<gene>
    <name evidence="8" type="primary">pth</name>
    <name evidence="11" type="ORF">EHE19_002550</name>
</gene>
<dbReference type="AlphaFoldDB" id="A0A7H1VTK7"/>
<evidence type="ECO:0000313" key="12">
    <source>
        <dbReference type="Proteomes" id="UP000306409"/>
    </source>
</evidence>
<comment type="subunit">
    <text evidence="8">Monomer.</text>
</comment>
<evidence type="ECO:0000256" key="6">
    <source>
        <dbReference type="ARBA" id="ARBA00048707"/>
    </source>
</evidence>
<organism evidence="11 12">
    <name type="scientific">Ruminiclostridium herbifermentans</name>
    <dbReference type="NCBI Taxonomy" id="2488810"/>
    <lineage>
        <taxon>Bacteria</taxon>
        <taxon>Bacillati</taxon>
        <taxon>Bacillota</taxon>
        <taxon>Clostridia</taxon>
        <taxon>Eubacteriales</taxon>
        <taxon>Oscillospiraceae</taxon>
        <taxon>Ruminiclostridium</taxon>
    </lineage>
</organism>
<dbReference type="PANTHER" id="PTHR17224:SF1">
    <property type="entry name" value="PEPTIDYL-TRNA HYDROLASE"/>
    <property type="match status" value="1"/>
</dbReference>
<dbReference type="Gene3D" id="3.40.50.1470">
    <property type="entry name" value="Peptidyl-tRNA hydrolase"/>
    <property type="match status" value="1"/>
</dbReference>
<evidence type="ECO:0000256" key="7">
    <source>
        <dbReference type="ARBA" id="ARBA00050038"/>
    </source>
</evidence>
<feature type="binding site" evidence="8">
    <location>
        <position position="14"/>
    </location>
    <ligand>
        <name>tRNA</name>
        <dbReference type="ChEBI" id="CHEBI:17843"/>
    </ligand>
</feature>
<dbReference type="GO" id="GO:0005737">
    <property type="term" value="C:cytoplasm"/>
    <property type="evidence" value="ECO:0007669"/>
    <property type="project" value="UniProtKB-SubCell"/>
</dbReference>
<dbReference type="PROSITE" id="PS01195">
    <property type="entry name" value="PEPT_TRNA_HYDROL_1"/>
    <property type="match status" value="1"/>
</dbReference>
<dbReference type="CDD" id="cd00462">
    <property type="entry name" value="PTH"/>
    <property type="match status" value="1"/>
</dbReference>
<evidence type="ECO:0000256" key="8">
    <source>
        <dbReference type="HAMAP-Rule" id="MF_00083"/>
    </source>
</evidence>
<dbReference type="KEGG" id="rher:EHE19_002550"/>
<feature type="binding site" evidence="8">
    <location>
        <position position="64"/>
    </location>
    <ligand>
        <name>tRNA</name>
        <dbReference type="ChEBI" id="CHEBI:17843"/>
    </ligand>
</feature>
<feature type="site" description="Discriminates between blocked and unblocked aminoacyl-tRNA" evidence="8">
    <location>
        <position position="9"/>
    </location>
</feature>
<evidence type="ECO:0000256" key="10">
    <source>
        <dbReference type="RuleBase" id="RU004320"/>
    </source>
</evidence>
<feature type="binding site" evidence="8">
    <location>
        <position position="112"/>
    </location>
    <ligand>
        <name>tRNA</name>
        <dbReference type="ChEBI" id="CHEBI:17843"/>
    </ligand>
</feature>
<dbReference type="PANTHER" id="PTHR17224">
    <property type="entry name" value="PEPTIDYL-TRNA HYDROLASE"/>
    <property type="match status" value="1"/>
</dbReference>
<proteinExistence type="inferred from homology"/>
<keyword evidence="4 8" id="KW-0694">RNA-binding</keyword>
<protein>
    <recommendedName>
        <fullName evidence="7 8">Peptidyl-tRNA hydrolase</fullName>
        <shortName evidence="8">Pth</shortName>
        <ecNumber evidence="1 8">3.1.1.29</ecNumber>
    </recommendedName>
</protein>
<keyword evidence="8" id="KW-0963">Cytoplasm</keyword>
<feature type="site" description="Stabilizes the basic form of H active site to accept a proton" evidence="8">
    <location>
        <position position="91"/>
    </location>
</feature>
<evidence type="ECO:0000256" key="9">
    <source>
        <dbReference type="RuleBase" id="RU000673"/>
    </source>
</evidence>
<dbReference type="InterPro" id="IPR018171">
    <property type="entry name" value="Pept_tRNA_hydro_CS"/>
</dbReference>
<keyword evidence="3 8" id="KW-0378">Hydrolase</keyword>
<evidence type="ECO:0000256" key="2">
    <source>
        <dbReference type="ARBA" id="ARBA00022555"/>
    </source>
</evidence>
<comment type="function">
    <text evidence="8">Hydrolyzes ribosome-free peptidyl-tRNAs (with 1 or more amino acids incorporated), which drop off the ribosome during protein synthesis, or as a result of ribosome stalling.</text>
</comment>
<dbReference type="GO" id="GO:0004045">
    <property type="term" value="F:peptidyl-tRNA hydrolase activity"/>
    <property type="evidence" value="ECO:0007669"/>
    <property type="project" value="UniProtKB-UniRule"/>
</dbReference>
<sequence>MFLIVGLGNPGNKYENTRHNVGFRTIDYLSEKHNIKLSKIGFKAVYGDGIIGETRVILVKPQTFMNLSGESVREIVNWYKLSLDKVIVIYDDIDLEPGKIRVRPKGSSGSHNGMKSIIYQLQAENFPRIRIGIGRPPEKWDLADYVLSKFPKEEWEIIFNSIEKAAEAAIMITKSGTEKAMNCYNH</sequence>
<evidence type="ECO:0000256" key="3">
    <source>
        <dbReference type="ARBA" id="ARBA00022801"/>
    </source>
</evidence>
<name>A0A7H1VTK7_9FIRM</name>
<dbReference type="EMBL" id="CP061336">
    <property type="protein sequence ID" value="QNU68719.1"/>
    <property type="molecule type" value="Genomic_DNA"/>
</dbReference>
<comment type="similarity">
    <text evidence="5 8 10">Belongs to the PTH family.</text>
</comment>
<dbReference type="InterPro" id="IPR001328">
    <property type="entry name" value="Pept_tRNA_hydro"/>
</dbReference>
<dbReference type="GO" id="GO:0006515">
    <property type="term" value="P:protein quality control for misfolded or incompletely synthesized proteins"/>
    <property type="evidence" value="ECO:0007669"/>
    <property type="project" value="UniProtKB-UniRule"/>
</dbReference>
<evidence type="ECO:0000313" key="11">
    <source>
        <dbReference type="EMBL" id="QNU68719.1"/>
    </source>
</evidence>
<reference evidence="11 12" key="1">
    <citation type="submission" date="2020-09" db="EMBL/GenBank/DDBJ databases">
        <title>Characterization and genome sequencing of Ruminiclostridium sp. nov. MA18.</title>
        <authorList>
            <person name="Rettenmaier R."/>
            <person name="Kowollik M.-L."/>
            <person name="Liebl W."/>
            <person name="Zverlov V."/>
        </authorList>
    </citation>
    <scope>NUCLEOTIDE SEQUENCE [LARGE SCALE GENOMIC DNA]</scope>
    <source>
        <strain evidence="11 12">MA18</strain>
    </source>
</reference>
<evidence type="ECO:0000256" key="5">
    <source>
        <dbReference type="ARBA" id="ARBA00038063"/>
    </source>
</evidence>
<dbReference type="InterPro" id="IPR036416">
    <property type="entry name" value="Pept_tRNA_hydro_sf"/>
</dbReference>
<dbReference type="PROSITE" id="PS01196">
    <property type="entry name" value="PEPT_TRNA_HYDROL_2"/>
    <property type="match status" value="1"/>
</dbReference>
<feature type="active site" description="Proton acceptor" evidence="8">
    <location>
        <position position="19"/>
    </location>
</feature>
<comment type="catalytic activity">
    <reaction evidence="6 8 9">
        <text>an N-acyl-L-alpha-aminoacyl-tRNA + H2O = an N-acyl-L-amino acid + a tRNA + H(+)</text>
        <dbReference type="Rhea" id="RHEA:54448"/>
        <dbReference type="Rhea" id="RHEA-COMP:10123"/>
        <dbReference type="Rhea" id="RHEA-COMP:13883"/>
        <dbReference type="ChEBI" id="CHEBI:15377"/>
        <dbReference type="ChEBI" id="CHEBI:15378"/>
        <dbReference type="ChEBI" id="CHEBI:59874"/>
        <dbReference type="ChEBI" id="CHEBI:78442"/>
        <dbReference type="ChEBI" id="CHEBI:138191"/>
        <dbReference type="EC" id="3.1.1.29"/>
    </reaction>
</comment>
<dbReference type="FunFam" id="3.40.50.1470:FF:000001">
    <property type="entry name" value="Peptidyl-tRNA hydrolase"/>
    <property type="match status" value="1"/>
</dbReference>
<feature type="binding site" evidence="8">
    <location>
        <position position="66"/>
    </location>
    <ligand>
        <name>tRNA</name>
        <dbReference type="ChEBI" id="CHEBI:17843"/>
    </ligand>
</feature>
<dbReference type="SUPFAM" id="SSF53178">
    <property type="entry name" value="Peptidyl-tRNA hydrolase-like"/>
    <property type="match status" value="1"/>
</dbReference>
<dbReference type="EC" id="3.1.1.29" evidence="1 8"/>